<dbReference type="Pfam" id="PF00753">
    <property type="entry name" value="Lactamase_B"/>
    <property type="match status" value="1"/>
</dbReference>
<dbReference type="PANTHER" id="PTHR42978">
    <property type="entry name" value="QUORUM-QUENCHING LACTONASE YTNP-RELATED-RELATED"/>
    <property type="match status" value="1"/>
</dbReference>
<keyword evidence="3" id="KW-0378">Hydrolase</keyword>
<dbReference type="PANTHER" id="PTHR42978:SF6">
    <property type="entry name" value="QUORUM-QUENCHING LACTONASE YTNP-RELATED"/>
    <property type="match status" value="1"/>
</dbReference>
<dbReference type="InterPro" id="IPR036866">
    <property type="entry name" value="RibonucZ/Hydroxyglut_hydro"/>
</dbReference>
<name>A0ABN2EXK3_9ACTN</name>
<dbReference type="SMART" id="SM00849">
    <property type="entry name" value="Lactamase_B"/>
    <property type="match status" value="1"/>
</dbReference>
<dbReference type="EMBL" id="BAAAMU010000009">
    <property type="protein sequence ID" value="GAA1621319.1"/>
    <property type="molecule type" value="Genomic_DNA"/>
</dbReference>
<keyword evidence="4" id="KW-0862">Zinc</keyword>
<accession>A0ABN2EXK3</accession>
<evidence type="ECO:0000313" key="6">
    <source>
        <dbReference type="EMBL" id="GAA1621319.1"/>
    </source>
</evidence>
<dbReference type="InterPro" id="IPR001279">
    <property type="entry name" value="Metallo-B-lactamas"/>
</dbReference>
<evidence type="ECO:0000256" key="4">
    <source>
        <dbReference type="ARBA" id="ARBA00022833"/>
    </source>
</evidence>
<evidence type="ECO:0000256" key="2">
    <source>
        <dbReference type="ARBA" id="ARBA00022723"/>
    </source>
</evidence>
<keyword evidence="2" id="KW-0479">Metal-binding</keyword>
<dbReference type="Proteomes" id="UP001500064">
    <property type="component" value="Unassembled WGS sequence"/>
</dbReference>
<dbReference type="Gene3D" id="3.60.15.10">
    <property type="entry name" value="Ribonuclease Z/Hydroxyacylglutathione hydrolase-like"/>
    <property type="match status" value="1"/>
</dbReference>
<dbReference type="SUPFAM" id="SSF56281">
    <property type="entry name" value="Metallo-hydrolase/oxidoreductase"/>
    <property type="match status" value="1"/>
</dbReference>
<feature type="domain" description="Metallo-beta-lactamase" evidence="5">
    <location>
        <begin position="71"/>
        <end position="284"/>
    </location>
</feature>
<organism evidence="6 7">
    <name type="scientific">Nonomuraea maheshkhaliensis</name>
    <dbReference type="NCBI Taxonomy" id="419590"/>
    <lineage>
        <taxon>Bacteria</taxon>
        <taxon>Bacillati</taxon>
        <taxon>Actinomycetota</taxon>
        <taxon>Actinomycetes</taxon>
        <taxon>Streptosporangiales</taxon>
        <taxon>Streptosporangiaceae</taxon>
        <taxon>Nonomuraea</taxon>
    </lineage>
</organism>
<dbReference type="CDD" id="cd16277">
    <property type="entry name" value="metallo-hydrolase-like_MBL-fold"/>
    <property type="match status" value="1"/>
</dbReference>
<evidence type="ECO:0000256" key="3">
    <source>
        <dbReference type="ARBA" id="ARBA00022801"/>
    </source>
</evidence>
<sequence>MLLTRHDGKKDPLMNELKLGDVTTVRIEEMHGPVMSTDQFFPDLPADAWQEHRAGLEPDHLDGGSTMVNSAFQTWLLRSEGRVILIATGIGNDKTLPGAAYWSNLKLGYLGHLAGAGVRPEDVDLVINTHLHVDHVGWNTRLADGEWVPTFPNATYLMPKADFAFFDPANNPSIAGGVNENVFEAGIAPVHAAGQVRLWEHSHTIDANLCLEAAPGHTPGSSVVKLASGDDRALFAGDILHTPLQLTYPEHNSCFCQDPAQARATRRRLLGWAADEHLYVLPSDAIPLIASGSPGAGFHVDLGFVIRSVCGRAPGAGRPP</sequence>
<protein>
    <submittedName>
        <fullName evidence="6">MBL fold metallo-hydrolase</fullName>
    </submittedName>
</protein>
<proteinExistence type="inferred from homology"/>
<dbReference type="InterPro" id="IPR051013">
    <property type="entry name" value="MBL_superfamily_lactonases"/>
</dbReference>
<evidence type="ECO:0000256" key="1">
    <source>
        <dbReference type="ARBA" id="ARBA00007749"/>
    </source>
</evidence>
<gene>
    <name evidence="6" type="ORF">GCM10009733_017340</name>
</gene>
<keyword evidence="7" id="KW-1185">Reference proteome</keyword>
<comment type="similarity">
    <text evidence="1">Belongs to the metallo-beta-lactamase superfamily.</text>
</comment>
<reference evidence="6 7" key="1">
    <citation type="journal article" date="2019" name="Int. J. Syst. Evol. Microbiol.">
        <title>The Global Catalogue of Microorganisms (GCM) 10K type strain sequencing project: providing services to taxonomists for standard genome sequencing and annotation.</title>
        <authorList>
            <consortium name="The Broad Institute Genomics Platform"/>
            <consortium name="The Broad Institute Genome Sequencing Center for Infectious Disease"/>
            <person name="Wu L."/>
            <person name="Ma J."/>
        </authorList>
    </citation>
    <scope>NUCLEOTIDE SEQUENCE [LARGE SCALE GENOMIC DNA]</scope>
    <source>
        <strain evidence="6 7">JCM 13929</strain>
    </source>
</reference>
<evidence type="ECO:0000259" key="5">
    <source>
        <dbReference type="SMART" id="SM00849"/>
    </source>
</evidence>
<comment type="caution">
    <text evidence="6">The sequence shown here is derived from an EMBL/GenBank/DDBJ whole genome shotgun (WGS) entry which is preliminary data.</text>
</comment>
<dbReference type="RefSeq" id="WP_346102926.1">
    <property type="nucleotide sequence ID" value="NZ_BAAAMU010000009.1"/>
</dbReference>
<evidence type="ECO:0000313" key="7">
    <source>
        <dbReference type="Proteomes" id="UP001500064"/>
    </source>
</evidence>